<feature type="domain" description="3-dehydroquinate synthase C-terminal" evidence="10">
    <location>
        <begin position="180"/>
        <end position="321"/>
    </location>
</feature>
<evidence type="ECO:0000256" key="8">
    <source>
        <dbReference type="ARBA" id="ARBA00023285"/>
    </source>
</evidence>
<dbReference type="InterPro" id="IPR030963">
    <property type="entry name" value="DHQ_synth_fam"/>
</dbReference>
<evidence type="ECO:0000256" key="3">
    <source>
        <dbReference type="ARBA" id="ARBA00022605"/>
    </source>
</evidence>
<reference evidence="12" key="1">
    <citation type="submission" date="2017-09" db="EMBL/GenBank/DDBJ databases">
        <title>Depth-based differentiation of microbial function through sediment-hosted aquifers and enrichment of novel symbionts in the deep terrestrial subsurface.</title>
        <authorList>
            <person name="Probst A.J."/>
            <person name="Ladd B."/>
            <person name="Jarett J.K."/>
            <person name="Geller-Mcgrath D.E."/>
            <person name="Sieber C.M.K."/>
            <person name="Emerson J.B."/>
            <person name="Anantharaman K."/>
            <person name="Thomas B.C."/>
            <person name="Malmstrom R."/>
            <person name="Stieglmeier M."/>
            <person name="Klingl A."/>
            <person name="Woyke T."/>
            <person name="Ryan C.M."/>
            <person name="Banfield J.F."/>
        </authorList>
    </citation>
    <scope>NUCLEOTIDE SEQUENCE [LARGE SCALE GENOMIC DNA]</scope>
</reference>
<dbReference type="Proteomes" id="UP000229901">
    <property type="component" value="Unassembled WGS sequence"/>
</dbReference>
<evidence type="ECO:0000313" key="11">
    <source>
        <dbReference type="EMBL" id="PIR94586.1"/>
    </source>
</evidence>
<accession>A0A2H0V652</accession>
<evidence type="ECO:0000256" key="7">
    <source>
        <dbReference type="ARBA" id="ARBA00023239"/>
    </source>
</evidence>
<proteinExistence type="predicted"/>
<dbReference type="Gene3D" id="1.20.1090.10">
    <property type="entry name" value="Dehydroquinate synthase-like - alpha domain"/>
    <property type="match status" value="1"/>
</dbReference>
<keyword evidence="3" id="KW-0028">Amino-acid biosynthesis</keyword>
<dbReference type="InterPro" id="IPR050071">
    <property type="entry name" value="Dehydroquinate_synthase"/>
</dbReference>
<dbReference type="AlphaFoldDB" id="A0A2H0V652"/>
<dbReference type="PANTHER" id="PTHR43622">
    <property type="entry name" value="3-DEHYDROQUINATE SYNTHASE"/>
    <property type="match status" value="1"/>
</dbReference>
<evidence type="ECO:0000256" key="6">
    <source>
        <dbReference type="ARBA" id="ARBA00023141"/>
    </source>
</evidence>
<dbReference type="GO" id="GO:0009073">
    <property type="term" value="P:aromatic amino acid family biosynthetic process"/>
    <property type="evidence" value="ECO:0007669"/>
    <property type="project" value="UniProtKB-KW"/>
</dbReference>
<sequence>MKKLKANFQDRSYDIFYQLGLIDKTGTLIKPLKTDKKVVIVSEANIKKLFGSKLEKSLKQSGFKFSWVLLRGGQEKTLAEIERLYHLFAKQNLSRHSVVISLGGGSVQDLACFAAATFKRGLKLVQIPTTLLISSDVSIGGCAVDLPEGKSLVGTFYQPVLVIQDVALLKGLPDIIYRDGLAEIIKYSINAGFFDQLEKDFVKLIKRDLKVVEKYVYLSNKIKKELTEQDERDCHDIRIQVDLGHTISHALEAIMNYKISHGQALGIGLRGAVLLSEMSGGLSKTKRERVEKLIVDSGLPYTLPKGVTYAELIKHIKKDKKCYGNKLVFILIKDFGQLTITHKVHENMVKKVIDLIK</sequence>
<dbReference type="EMBL" id="PFAP01000002">
    <property type="protein sequence ID" value="PIR94586.1"/>
    <property type="molecule type" value="Genomic_DNA"/>
</dbReference>
<evidence type="ECO:0000256" key="2">
    <source>
        <dbReference type="ARBA" id="ARBA00001941"/>
    </source>
</evidence>
<keyword evidence="7" id="KW-0456">Lyase</keyword>
<keyword evidence="4" id="KW-0479">Metal-binding</keyword>
<dbReference type="Gene3D" id="3.40.50.1970">
    <property type="match status" value="1"/>
</dbReference>
<name>A0A2H0V652_9BACT</name>
<dbReference type="Pfam" id="PF01761">
    <property type="entry name" value="DHQ_synthase"/>
    <property type="match status" value="1"/>
</dbReference>
<dbReference type="Pfam" id="PF24621">
    <property type="entry name" value="DHQS_C"/>
    <property type="match status" value="1"/>
</dbReference>
<dbReference type="CDD" id="cd08195">
    <property type="entry name" value="DHQS"/>
    <property type="match status" value="1"/>
</dbReference>
<dbReference type="GO" id="GO:0008652">
    <property type="term" value="P:amino acid biosynthetic process"/>
    <property type="evidence" value="ECO:0007669"/>
    <property type="project" value="UniProtKB-KW"/>
</dbReference>
<keyword evidence="5" id="KW-0520">NAD</keyword>
<feature type="domain" description="3-dehydroquinate synthase N-terminal" evidence="9">
    <location>
        <begin position="69"/>
        <end position="174"/>
    </location>
</feature>
<evidence type="ECO:0000256" key="5">
    <source>
        <dbReference type="ARBA" id="ARBA00023027"/>
    </source>
</evidence>
<evidence type="ECO:0000259" key="10">
    <source>
        <dbReference type="Pfam" id="PF24621"/>
    </source>
</evidence>
<dbReference type="InterPro" id="IPR056179">
    <property type="entry name" value="DHQS_C"/>
</dbReference>
<comment type="cofactor">
    <cofactor evidence="1">
        <name>NAD(+)</name>
        <dbReference type="ChEBI" id="CHEBI:57540"/>
    </cofactor>
</comment>
<organism evidence="11 12">
    <name type="scientific">Candidatus Falkowbacteria bacterium CG10_big_fil_rev_8_21_14_0_10_39_11</name>
    <dbReference type="NCBI Taxonomy" id="1974565"/>
    <lineage>
        <taxon>Bacteria</taxon>
        <taxon>Candidatus Falkowiibacteriota</taxon>
    </lineage>
</organism>
<dbReference type="PIRSF" id="PIRSF001455">
    <property type="entry name" value="DHQ_synth"/>
    <property type="match status" value="1"/>
</dbReference>
<evidence type="ECO:0000256" key="1">
    <source>
        <dbReference type="ARBA" id="ARBA00001911"/>
    </source>
</evidence>
<dbReference type="GO" id="GO:0003856">
    <property type="term" value="F:3-dehydroquinate synthase activity"/>
    <property type="evidence" value="ECO:0007669"/>
    <property type="project" value="TreeGrafter"/>
</dbReference>
<gene>
    <name evidence="11" type="ORF">COT97_00340</name>
</gene>
<evidence type="ECO:0000259" key="9">
    <source>
        <dbReference type="Pfam" id="PF01761"/>
    </source>
</evidence>
<dbReference type="InterPro" id="IPR030960">
    <property type="entry name" value="DHQS/DOIS_N"/>
</dbReference>
<comment type="caution">
    <text evidence="11">The sequence shown here is derived from an EMBL/GenBank/DDBJ whole genome shotgun (WGS) entry which is preliminary data.</text>
</comment>
<evidence type="ECO:0000313" key="12">
    <source>
        <dbReference type="Proteomes" id="UP000229901"/>
    </source>
</evidence>
<dbReference type="SUPFAM" id="SSF56796">
    <property type="entry name" value="Dehydroquinate synthase-like"/>
    <property type="match status" value="1"/>
</dbReference>
<dbReference type="PANTHER" id="PTHR43622:SF7">
    <property type="entry name" value="3-DEHYDROQUINATE SYNTHASE, CHLOROPLASTIC"/>
    <property type="match status" value="1"/>
</dbReference>
<dbReference type="GO" id="GO:0046872">
    <property type="term" value="F:metal ion binding"/>
    <property type="evidence" value="ECO:0007669"/>
    <property type="project" value="UniProtKB-KW"/>
</dbReference>
<comment type="cofactor">
    <cofactor evidence="2">
        <name>Co(2+)</name>
        <dbReference type="ChEBI" id="CHEBI:48828"/>
    </cofactor>
</comment>
<keyword evidence="6" id="KW-0057">Aromatic amino acid biosynthesis</keyword>
<protein>
    <submittedName>
        <fullName evidence="11">Uncharacterized protein</fullName>
    </submittedName>
</protein>
<keyword evidence="8" id="KW-0170">Cobalt</keyword>
<evidence type="ECO:0000256" key="4">
    <source>
        <dbReference type="ARBA" id="ARBA00022723"/>
    </source>
</evidence>